<proteinExistence type="inferred from homology"/>
<gene>
    <name evidence="7" type="primary">dam</name>
    <name evidence="7" type="ORF">CARN2_3659</name>
</gene>
<name>E6PTC6_9ZZZZ</name>
<dbReference type="PRINTS" id="PR00505">
    <property type="entry name" value="D12N6MTFRASE"/>
</dbReference>
<evidence type="ECO:0000256" key="3">
    <source>
        <dbReference type="ARBA" id="ARBA00022603"/>
    </source>
</evidence>
<dbReference type="InterPro" id="IPR023095">
    <property type="entry name" value="Ade_MeTrfase_dom_2"/>
</dbReference>
<dbReference type="InterPro" id="IPR029063">
    <property type="entry name" value="SAM-dependent_MTases_sf"/>
</dbReference>
<comment type="similarity">
    <text evidence="1">Belongs to the N(4)/N(6)-methyltransferase family.</text>
</comment>
<evidence type="ECO:0000256" key="2">
    <source>
        <dbReference type="ARBA" id="ARBA00011900"/>
    </source>
</evidence>
<sequence length="277" mass="30177">MQHHPESKSRPFLKWAGGKQRLLSQILPLVQGGERLIEPFVGAGSVFLASDHKRLVLNDLNADLISVWAAVQSRPKELIAAAQELFSEAHRSPAAYLALRQRYNSSQNSFERAVAFLYLNRFGFNGLSRYNKAGEFNVPYGHPKTLPRLPVEPIERASRRLTDASLMTGHFRAAMAVAGEGDVVYCDPPYSASSVGASFVTYTAAAFGRAEHEELVACAKAAVKRGARVLISNHDTAETRELYQEFSLAAVHVRRSIAASAGSRGEAAEIVAMLAPA</sequence>
<dbReference type="NCBIfam" id="TIGR00571">
    <property type="entry name" value="dam"/>
    <property type="match status" value="1"/>
</dbReference>
<dbReference type="EC" id="2.1.1.72" evidence="2"/>
<dbReference type="GO" id="GO:0009307">
    <property type="term" value="P:DNA restriction-modification system"/>
    <property type="evidence" value="ECO:0007669"/>
    <property type="project" value="InterPro"/>
</dbReference>
<protein>
    <recommendedName>
        <fullName evidence="2">site-specific DNA-methyltransferase (adenine-specific)</fullName>
        <ecNumber evidence="2">2.1.1.72</ecNumber>
    </recommendedName>
</protein>
<comment type="caution">
    <text evidence="7">The sequence shown here is derived from an EMBL/GenBank/DDBJ whole genome shotgun (WGS) entry which is preliminary data.</text>
</comment>
<keyword evidence="5" id="KW-0949">S-adenosyl-L-methionine</keyword>
<dbReference type="InterPro" id="IPR012327">
    <property type="entry name" value="MeTrfase_D12"/>
</dbReference>
<evidence type="ECO:0000256" key="6">
    <source>
        <dbReference type="ARBA" id="ARBA00047942"/>
    </source>
</evidence>
<dbReference type="PANTHER" id="PTHR30481">
    <property type="entry name" value="DNA ADENINE METHYLASE"/>
    <property type="match status" value="1"/>
</dbReference>
<dbReference type="GO" id="GO:0043565">
    <property type="term" value="F:sequence-specific DNA binding"/>
    <property type="evidence" value="ECO:0007669"/>
    <property type="project" value="TreeGrafter"/>
</dbReference>
<dbReference type="PIRSF" id="PIRSF000398">
    <property type="entry name" value="M_m6A_EcoRV"/>
    <property type="match status" value="1"/>
</dbReference>
<keyword evidence="3 7" id="KW-0489">Methyltransferase</keyword>
<dbReference type="SUPFAM" id="SSF53335">
    <property type="entry name" value="S-adenosyl-L-methionine-dependent methyltransferases"/>
    <property type="match status" value="1"/>
</dbReference>
<evidence type="ECO:0000256" key="1">
    <source>
        <dbReference type="ARBA" id="ARBA00006594"/>
    </source>
</evidence>
<dbReference type="EMBL" id="CABM01000049">
    <property type="protein sequence ID" value="CBH98183.1"/>
    <property type="molecule type" value="Genomic_DNA"/>
</dbReference>
<dbReference type="InterPro" id="IPR012263">
    <property type="entry name" value="M_m6A_EcoRV"/>
</dbReference>
<evidence type="ECO:0000256" key="4">
    <source>
        <dbReference type="ARBA" id="ARBA00022679"/>
    </source>
</evidence>
<organism evidence="7">
    <name type="scientific">mine drainage metagenome</name>
    <dbReference type="NCBI Taxonomy" id="410659"/>
    <lineage>
        <taxon>unclassified sequences</taxon>
        <taxon>metagenomes</taxon>
        <taxon>ecological metagenomes</taxon>
    </lineage>
</organism>
<dbReference type="GO" id="GO:0032259">
    <property type="term" value="P:methylation"/>
    <property type="evidence" value="ECO:0007669"/>
    <property type="project" value="UniProtKB-KW"/>
</dbReference>
<keyword evidence="4 7" id="KW-0808">Transferase</keyword>
<dbReference type="Pfam" id="PF02086">
    <property type="entry name" value="MethyltransfD12"/>
    <property type="match status" value="1"/>
</dbReference>
<accession>E6PTC6</accession>
<dbReference type="PROSITE" id="PS00092">
    <property type="entry name" value="N6_MTASE"/>
    <property type="match status" value="1"/>
</dbReference>
<dbReference type="GO" id="GO:0009007">
    <property type="term" value="F:site-specific DNA-methyltransferase (adenine-specific) activity"/>
    <property type="evidence" value="ECO:0007669"/>
    <property type="project" value="UniProtKB-EC"/>
</dbReference>
<reference evidence="7" key="1">
    <citation type="submission" date="2009-10" db="EMBL/GenBank/DDBJ databases">
        <title>Diversity of trophic interactions inside an arsenic-rich microbial ecosystem.</title>
        <authorList>
            <person name="Bertin P.N."/>
            <person name="Heinrich-Salmeron A."/>
            <person name="Pelletier E."/>
            <person name="Goulhen-Chollet F."/>
            <person name="Arsene-Ploetze F."/>
            <person name="Gallien S."/>
            <person name="Calteau A."/>
            <person name="Vallenet D."/>
            <person name="Casiot C."/>
            <person name="Chane-Woon-Ming B."/>
            <person name="Giloteaux L."/>
            <person name="Barakat M."/>
            <person name="Bonnefoy V."/>
            <person name="Bruneel O."/>
            <person name="Chandler M."/>
            <person name="Cleiss J."/>
            <person name="Duran R."/>
            <person name="Elbaz-Poulichet F."/>
            <person name="Fonknechten N."/>
            <person name="Lauga B."/>
            <person name="Mornico D."/>
            <person name="Ortet P."/>
            <person name="Schaeffer C."/>
            <person name="Siguier P."/>
            <person name="Alexander Thil Smith A."/>
            <person name="Van Dorsselaer A."/>
            <person name="Weissenbach J."/>
            <person name="Medigue C."/>
            <person name="Le Paslier D."/>
        </authorList>
    </citation>
    <scope>NUCLEOTIDE SEQUENCE</scope>
</reference>
<dbReference type="InterPro" id="IPR002052">
    <property type="entry name" value="DNA_methylase_N6_adenine_CS"/>
</dbReference>
<dbReference type="Gene3D" id="3.40.50.150">
    <property type="entry name" value="Vaccinia Virus protein VP39"/>
    <property type="match status" value="1"/>
</dbReference>
<evidence type="ECO:0000313" key="7">
    <source>
        <dbReference type="EMBL" id="CBH98183.1"/>
    </source>
</evidence>
<comment type="catalytic activity">
    <reaction evidence="6">
        <text>a 2'-deoxyadenosine in DNA + S-adenosyl-L-methionine = an N(6)-methyl-2'-deoxyadenosine in DNA + S-adenosyl-L-homocysteine + H(+)</text>
        <dbReference type="Rhea" id="RHEA:15197"/>
        <dbReference type="Rhea" id="RHEA-COMP:12418"/>
        <dbReference type="Rhea" id="RHEA-COMP:12419"/>
        <dbReference type="ChEBI" id="CHEBI:15378"/>
        <dbReference type="ChEBI" id="CHEBI:57856"/>
        <dbReference type="ChEBI" id="CHEBI:59789"/>
        <dbReference type="ChEBI" id="CHEBI:90615"/>
        <dbReference type="ChEBI" id="CHEBI:90616"/>
        <dbReference type="EC" id="2.1.1.72"/>
    </reaction>
</comment>
<dbReference type="GO" id="GO:0006298">
    <property type="term" value="P:mismatch repair"/>
    <property type="evidence" value="ECO:0007669"/>
    <property type="project" value="TreeGrafter"/>
</dbReference>
<evidence type="ECO:0000256" key="5">
    <source>
        <dbReference type="ARBA" id="ARBA00022691"/>
    </source>
</evidence>
<dbReference type="PANTHER" id="PTHR30481:SF3">
    <property type="entry name" value="DNA ADENINE METHYLASE"/>
    <property type="match status" value="1"/>
</dbReference>
<dbReference type="AlphaFoldDB" id="E6PTC6"/>
<dbReference type="Gene3D" id="1.10.1020.10">
    <property type="entry name" value="Adenine-specific Methyltransferase, Domain 2"/>
    <property type="match status" value="1"/>
</dbReference>
<dbReference type="GO" id="GO:1904047">
    <property type="term" value="F:S-adenosyl-L-methionine binding"/>
    <property type="evidence" value="ECO:0007669"/>
    <property type="project" value="TreeGrafter"/>
</dbReference>